<protein>
    <recommendedName>
        <fullName evidence="4">Nitrogen fixation protein FixH</fullName>
    </recommendedName>
</protein>
<keyword evidence="3" id="KW-1185">Reference proteome</keyword>
<dbReference type="Proteomes" id="UP000219374">
    <property type="component" value="Unassembled WGS sequence"/>
</dbReference>
<dbReference type="OrthoDB" id="5948217at2"/>
<dbReference type="AlphaFoldDB" id="A0A286DGL4"/>
<feature type="transmembrane region" description="Helical" evidence="1">
    <location>
        <begin position="12"/>
        <end position="35"/>
    </location>
</feature>
<accession>A0A286DGL4</accession>
<evidence type="ECO:0000313" key="3">
    <source>
        <dbReference type="Proteomes" id="UP000219374"/>
    </source>
</evidence>
<dbReference type="InterPro" id="IPR008620">
    <property type="entry name" value="FixH"/>
</dbReference>
<sequence>MNQQKKWWREPMIWLVAGLPLASIVAGVGLVVIAVNSGGADTVTDRVQRVAQIQTADLGPDQQAAGMKLSAVMRADDGVIEVLPVSGEFPRDQPLSLRLTHPAQAKADLQLELAPTATGWRLGTELDSSHDWGLELAPADNRWRLRGRLPRMQHAAHLAPSLAAAR</sequence>
<keyword evidence="1" id="KW-1133">Transmembrane helix</keyword>
<reference evidence="2 3" key="1">
    <citation type="submission" date="2017-09" db="EMBL/GenBank/DDBJ databases">
        <authorList>
            <person name="Ehlers B."/>
            <person name="Leendertz F.H."/>
        </authorList>
    </citation>
    <scope>NUCLEOTIDE SEQUENCE [LARGE SCALE GENOMIC DNA]</scope>
    <source>
        <strain evidence="2 3">CGMCC 1.10978</strain>
    </source>
</reference>
<dbReference type="Pfam" id="PF05751">
    <property type="entry name" value="FixH"/>
    <property type="match status" value="1"/>
</dbReference>
<proteinExistence type="predicted"/>
<evidence type="ECO:0008006" key="4">
    <source>
        <dbReference type="Google" id="ProtNLM"/>
    </source>
</evidence>
<name>A0A286DGL4_9GAMM</name>
<dbReference type="EMBL" id="OCND01000019">
    <property type="protein sequence ID" value="SOD57877.1"/>
    <property type="molecule type" value="Genomic_DNA"/>
</dbReference>
<dbReference type="RefSeq" id="WP_097123743.1">
    <property type="nucleotide sequence ID" value="NZ_OCND01000019.1"/>
</dbReference>
<evidence type="ECO:0000256" key="1">
    <source>
        <dbReference type="SAM" id="Phobius"/>
    </source>
</evidence>
<gene>
    <name evidence="2" type="ORF">SAMN06296416_1196</name>
</gene>
<keyword evidence="1" id="KW-0472">Membrane</keyword>
<evidence type="ECO:0000313" key="2">
    <source>
        <dbReference type="EMBL" id="SOD57877.1"/>
    </source>
</evidence>
<organism evidence="2 3">
    <name type="scientific">Pseudoxanthomonas wuyuanensis</name>
    <dbReference type="NCBI Taxonomy" id="1073196"/>
    <lineage>
        <taxon>Bacteria</taxon>
        <taxon>Pseudomonadati</taxon>
        <taxon>Pseudomonadota</taxon>
        <taxon>Gammaproteobacteria</taxon>
        <taxon>Lysobacterales</taxon>
        <taxon>Lysobacteraceae</taxon>
        <taxon>Pseudoxanthomonas</taxon>
    </lineage>
</organism>
<keyword evidence="1" id="KW-0812">Transmembrane</keyword>